<name>A0A5D2LIM7_GOSTO</name>
<evidence type="ECO:0000256" key="1">
    <source>
        <dbReference type="SAM" id="Phobius"/>
    </source>
</evidence>
<feature type="transmembrane region" description="Helical" evidence="1">
    <location>
        <begin position="20"/>
        <end position="42"/>
    </location>
</feature>
<keyword evidence="1" id="KW-0812">Transmembrane</keyword>
<proteinExistence type="predicted"/>
<organism evidence="2 3">
    <name type="scientific">Gossypium tomentosum</name>
    <name type="common">Hawaiian cotton</name>
    <name type="synonym">Gossypium sandvicense</name>
    <dbReference type="NCBI Taxonomy" id="34277"/>
    <lineage>
        <taxon>Eukaryota</taxon>
        <taxon>Viridiplantae</taxon>
        <taxon>Streptophyta</taxon>
        <taxon>Embryophyta</taxon>
        <taxon>Tracheophyta</taxon>
        <taxon>Spermatophyta</taxon>
        <taxon>Magnoliopsida</taxon>
        <taxon>eudicotyledons</taxon>
        <taxon>Gunneridae</taxon>
        <taxon>Pentapetalae</taxon>
        <taxon>rosids</taxon>
        <taxon>malvids</taxon>
        <taxon>Malvales</taxon>
        <taxon>Malvaceae</taxon>
        <taxon>Malvoideae</taxon>
        <taxon>Gossypium</taxon>
    </lineage>
</organism>
<dbReference type="EMBL" id="CM017625">
    <property type="protein sequence ID" value="TYH79311.1"/>
    <property type="molecule type" value="Genomic_DNA"/>
</dbReference>
<dbReference type="AlphaFoldDB" id="A0A5D2LIM7"/>
<protein>
    <submittedName>
        <fullName evidence="2">Uncharacterized protein</fullName>
    </submittedName>
</protein>
<dbReference type="Proteomes" id="UP000322667">
    <property type="component" value="Chromosome D03"/>
</dbReference>
<reference evidence="2 3" key="1">
    <citation type="submission" date="2019-07" db="EMBL/GenBank/DDBJ databases">
        <title>WGS assembly of Gossypium tomentosum.</title>
        <authorList>
            <person name="Chen Z.J."/>
            <person name="Sreedasyam A."/>
            <person name="Ando A."/>
            <person name="Song Q."/>
            <person name="De L."/>
            <person name="Hulse-Kemp A."/>
            <person name="Ding M."/>
            <person name="Ye W."/>
            <person name="Kirkbride R."/>
            <person name="Jenkins J."/>
            <person name="Plott C."/>
            <person name="Lovell J."/>
            <person name="Lin Y.-M."/>
            <person name="Vaughn R."/>
            <person name="Liu B."/>
            <person name="Li W."/>
            <person name="Simpson S."/>
            <person name="Scheffler B."/>
            <person name="Saski C."/>
            <person name="Grover C."/>
            <person name="Hu G."/>
            <person name="Conover J."/>
            <person name="Carlson J."/>
            <person name="Shu S."/>
            <person name="Boston L."/>
            <person name="Williams M."/>
            <person name="Peterson D."/>
            <person name="Mcgee K."/>
            <person name="Jones D."/>
            <person name="Wendel J."/>
            <person name="Stelly D."/>
            <person name="Grimwood J."/>
            <person name="Schmutz J."/>
        </authorList>
    </citation>
    <scope>NUCLEOTIDE SEQUENCE [LARGE SCALE GENOMIC DNA]</scope>
    <source>
        <strain evidence="2">7179.01</strain>
    </source>
</reference>
<sequence>MLLHLCWFIEGEIASFSYTVLAVLASTSAFLPLLVALVDIFIRGEASPDLQTSIES</sequence>
<evidence type="ECO:0000313" key="3">
    <source>
        <dbReference type="Proteomes" id="UP000322667"/>
    </source>
</evidence>
<evidence type="ECO:0000313" key="2">
    <source>
        <dbReference type="EMBL" id="TYH79311.1"/>
    </source>
</evidence>
<keyword evidence="1" id="KW-1133">Transmembrane helix</keyword>
<keyword evidence="1" id="KW-0472">Membrane</keyword>
<accession>A0A5D2LIM7</accession>
<keyword evidence="3" id="KW-1185">Reference proteome</keyword>
<gene>
    <name evidence="2" type="ORF">ES332_D03G055300v1</name>
</gene>